<evidence type="ECO:0000256" key="2">
    <source>
        <dbReference type="ARBA" id="ARBA00022679"/>
    </source>
</evidence>
<accession>A0A9X3N1F4</accession>
<keyword evidence="1 5" id="KW-0328">Glycosyltransferase</keyword>
<dbReference type="InterPro" id="IPR001296">
    <property type="entry name" value="Glyco_trans_1"/>
</dbReference>
<keyword evidence="2 5" id="KW-0808">Transferase</keyword>
<feature type="domain" description="Glycosyltransferase subfamily 4-like N-terminal" evidence="4">
    <location>
        <begin position="16"/>
        <end position="158"/>
    </location>
</feature>
<dbReference type="Proteomes" id="UP001149140">
    <property type="component" value="Unassembled WGS sequence"/>
</dbReference>
<dbReference type="EC" id="2.4.-.-" evidence="5"/>
<name>A0A9X3N1F4_9ACTN</name>
<evidence type="ECO:0000259" key="3">
    <source>
        <dbReference type="Pfam" id="PF00534"/>
    </source>
</evidence>
<reference evidence="5" key="1">
    <citation type="submission" date="2022-10" db="EMBL/GenBank/DDBJ databases">
        <title>The WGS of Solirubrobacter ginsenosidimutans DSM 21036.</title>
        <authorList>
            <person name="Jiang Z."/>
        </authorList>
    </citation>
    <scope>NUCLEOTIDE SEQUENCE</scope>
    <source>
        <strain evidence="5">DSM 21036</strain>
    </source>
</reference>
<evidence type="ECO:0000313" key="5">
    <source>
        <dbReference type="EMBL" id="MDA0165230.1"/>
    </source>
</evidence>
<evidence type="ECO:0000259" key="4">
    <source>
        <dbReference type="Pfam" id="PF13439"/>
    </source>
</evidence>
<dbReference type="PANTHER" id="PTHR12526:SF635">
    <property type="entry name" value="GLYCOSYL TRANSFERASE GROUP 1"/>
    <property type="match status" value="1"/>
</dbReference>
<dbReference type="EMBL" id="JAPDOD010000044">
    <property type="protein sequence ID" value="MDA0165230.1"/>
    <property type="molecule type" value="Genomic_DNA"/>
</dbReference>
<evidence type="ECO:0000313" key="6">
    <source>
        <dbReference type="Proteomes" id="UP001149140"/>
    </source>
</evidence>
<comment type="caution">
    <text evidence="5">The sequence shown here is derived from an EMBL/GenBank/DDBJ whole genome shotgun (WGS) entry which is preliminary data.</text>
</comment>
<dbReference type="AlphaFoldDB" id="A0A9X3N1F4"/>
<protein>
    <submittedName>
        <fullName evidence="5">Glycosyltransferase</fullName>
        <ecNumber evidence="5">2.4.-.-</ecNumber>
    </submittedName>
</protein>
<dbReference type="Pfam" id="PF13439">
    <property type="entry name" value="Glyco_transf_4"/>
    <property type="match status" value="1"/>
</dbReference>
<dbReference type="GO" id="GO:0016757">
    <property type="term" value="F:glycosyltransferase activity"/>
    <property type="evidence" value="ECO:0007669"/>
    <property type="project" value="UniProtKB-KW"/>
</dbReference>
<gene>
    <name evidence="5" type="ORF">OM076_33490</name>
</gene>
<dbReference type="Pfam" id="PF00534">
    <property type="entry name" value="Glycos_transf_1"/>
    <property type="match status" value="1"/>
</dbReference>
<dbReference type="InterPro" id="IPR028098">
    <property type="entry name" value="Glyco_trans_4-like_N"/>
</dbReference>
<keyword evidence="6" id="KW-1185">Reference proteome</keyword>
<dbReference type="RefSeq" id="WP_270044487.1">
    <property type="nucleotide sequence ID" value="NZ_JAPDOD010000044.1"/>
</dbReference>
<dbReference type="Gene3D" id="3.40.50.2000">
    <property type="entry name" value="Glycogen Phosphorylase B"/>
    <property type="match status" value="2"/>
</dbReference>
<sequence length="337" mass="35287">MAASPVLFVSYSGVLGGAERVLLDAVTRMERPPVVACPDGQLAHALRRAGIEHAPTSRRPLQRGPAHLKGIAGLALDIRRLKPSFVVAWGARAVLAAAPSGRPWLAVHHDLQPNAKLRAALRATTRRANGVVAASHAIARDLGLEQATILHPGVDLDRFSPRPLPPRPPRALVLGALVAWKRPGLALEIARHLPELHITIAGTTLPGDDGALETRLRRQAGPQVELAGAVADVAGALADAHLLLHCADAEPYGMALVEALAAGRPVVAPSAGGPVEIVQDGAGRLYPPGDAIAAAEAIEAILQDPDAPANARRRAETHFDVVASTRRLEATIEAAQR</sequence>
<proteinExistence type="predicted"/>
<evidence type="ECO:0000256" key="1">
    <source>
        <dbReference type="ARBA" id="ARBA00022676"/>
    </source>
</evidence>
<dbReference type="SUPFAM" id="SSF53756">
    <property type="entry name" value="UDP-Glycosyltransferase/glycogen phosphorylase"/>
    <property type="match status" value="1"/>
</dbReference>
<dbReference type="PANTHER" id="PTHR12526">
    <property type="entry name" value="GLYCOSYLTRANSFERASE"/>
    <property type="match status" value="1"/>
</dbReference>
<organism evidence="5 6">
    <name type="scientific">Solirubrobacter ginsenosidimutans</name>
    <dbReference type="NCBI Taxonomy" id="490573"/>
    <lineage>
        <taxon>Bacteria</taxon>
        <taxon>Bacillati</taxon>
        <taxon>Actinomycetota</taxon>
        <taxon>Thermoleophilia</taxon>
        <taxon>Solirubrobacterales</taxon>
        <taxon>Solirubrobacteraceae</taxon>
        <taxon>Solirubrobacter</taxon>
    </lineage>
</organism>
<feature type="domain" description="Glycosyl transferase family 1" evidence="3">
    <location>
        <begin position="164"/>
        <end position="316"/>
    </location>
</feature>